<feature type="coiled-coil region" evidence="6">
    <location>
        <begin position="927"/>
        <end position="989"/>
    </location>
</feature>
<evidence type="ECO:0000256" key="5">
    <source>
        <dbReference type="ARBA" id="ARBA00023125"/>
    </source>
</evidence>
<dbReference type="InterPro" id="IPR036277">
    <property type="entry name" value="SMC_hinge_sf"/>
</dbReference>
<sequence length="1151" mass="127665">MKINRLRLLGFKSFVEPTELIIEKGLTGVVGPNGCGKSNLLEALRWAMGETSYKSMRGSNMEDVIFAGSQSRPQRNSAEVTLFIDNSNRTAPAEFNDSDDLEVTRRIEREAGSAYRVNGRDVRARDVRLLFEDASTGARSPALVGQGRVGEIVSAQPQERRRVLEDAAGIAGLHSRRHEAELRLKATEANLERLGDLIGQLTTQLNALKRQARQAKRYREVTDTIQEREALHHHLMWSNACTAVEQEEEAFQTALTAVGDETRVETDALRDQHLAAEKLQPLRDEEANKAAVLHRLSVERDALDREEQRAQSRQAELETRLSQMTSDLAREQEQIGEAEEMLRGLAEEERKLQEASADETEAPKLEAAANETAEALSKAEEALSAATEQFAQARAEQRRLESEKSELESRISRLETQAAEIGQTLAAEEAQAGESSDLQSLEETSKQLRDTVQSLEDDLGRAEEAEEVARSKESDRRSDAAAARLRRQELETELATLTKLLKPAQDEEFEPLISHVSVAEGYEQALGTALGDDLDAASDEAAPAFWRKLSAQDSDPALPSGAEPLSRFVTGADLLSRRLAQIGVVEADDGDRLQAELKPGQRLVTKDGDLWRWDGYRIRSGAATAAAARLQERNRLESLRGEADKAESELTSAQEALEKSTEALREASENTKSLRQKLRETQNELAATRDKIGEIEHAMQERSRELGRLVEARTRTEESLSEARTRLSELSDASDFADKLASLEQAQQEAQQEASTARAAHADAKAELESHARAIRLRQERIEAISAENDLWQKRITKAREQIETLQSREQEIRSDLEGIAKLPEEIEARRRTLLDSIAEAEKERSAAADALAEADTARREHDKALREVQERLSAARESKARSEARLEAARAKRSDIAHQIRGAFDCAPEGCLKIAGLEPKATMPDISQVEAELHKLKADRERLGAVNLRAEEEETEIAAQLEEIETEKADVEEAIASLRQGISNLNREGRKRLLEAFDTVDAHFKRLFSVLFGGGSAELQLVESDDPLQAGLEILACPPGKKPQVLTLLSGGEKALTALALIFAVFLTNPSPICVLDEVDAPLDDANVERFCRMMEEMVETTDTRFLIITHHPLTMARMNRLFGVTMAERGVSQLVSVNLETAEQMRDAS</sequence>
<evidence type="ECO:0000256" key="3">
    <source>
        <dbReference type="ARBA" id="ARBA00022840"/>
    </source>
</evidence>
<dbReference type="EMBL" id="JBHTJO010000002">
    <property type="protein sequence ID" value="MFD0988393.1"/>
    <property type="molecule type" value="Genomic_DNA"/>
</dbReference>
<evidence type="ECO:0000256" key="6">
    <source>
        <dbReference type="HAMAP-Rule" id="MF_01894"/>
    </source>
</evidence>
<dbReference type="InterPro" id="IPR024704">
    <property type="entry name" value="SMC"/>
</dbReference>
<dbReference type="CDD" id="cd03278">
    <property type="entry name" value="ABC_SMC_barmotin"/>
    <property type="match status" value="1"/>
</dbReference>
<feature type="compositionally biased region" description="Basic and acidic residues" evidence="7">
    <location>
        <begin position="395"/>
        <end position="411"/>
    </location>
</feature>
<dbReference type="InterPro" id="IPR011890">
    <property type="entry name" value="SMC_prok"/>
</dbReference>
<evidence type="ECO:0000256" key="1">
    <source>
        <dbReference type="ARBA" id="ARBA00022490"/>
    </source>
</evidence>
<gene>
    <name evidence="6 9" type="primary">smc</name>
    <name evidence="9" type="ORF">ACFQ2F_14940</name>
</gene>
<comment type="similarity">
    <text evidence="6">Belongs to the SMC family.</text>
</comment>
<dbReference type="Proteomes" id="UP001597102">
    <property type="component" value="Unassembled WGS sequence"/>
</dbReference>
<dbReference type="HAMAP" id="MF_01894">
    <property type="entry name" value="Smc_prok"/>
    <property type="match status" value="1"/>
</dbReference>
<protein>
    <recommendedName>
        <fullName evidence="6">Chromosome partition protein Smc</fullName>
    </recommendedName>
</protein>
<dbReference type="SUPFAM" id="SSF75553">
    <property type="entry name" value="Smc hinge domain"/>
    <property type="match status" value="1"/>
</dbReference>
<dbReference type="InterPro" id="IPR027417">
    <property type="entry name" value="P-loop_NTPase"/>
</dbReference>
<evidence type="ECO:0000256" key="4">
    <source>
        <dbReference type="ARBA" id="ARBA00023054"/>
    </source>
</evidence>
<feature type="region of interest" description="Disordered" evidence="7">
    <location>
        <begin position="702"/>
        <end position="726"/>
    </location>
</feature>
<dbReference type="Gene3D" id="3.40.50.300">
    <property type="entry name" value="P-loop containing nucleotide triphosphate hydrolases"/>
    <property type="match status" value="2"/>
</dbReference>
<dbReference type="InterPro" id="IPR003395">
    <property type="entry name" value="RecF/RecN/SMC_N"/>
</dbReference>
<keyword evidence="4 6" id="KW-0175">Coiled coil</keyword>
<comment type="function">
    <text evidence="6">Required for chromosome condensation and partitioning.</text>
</comment>
<feature type="compositionally biased region" description="Basic and acidic residues" evidence="7">
    <location>
        <begin position="458"/>
        <end position="479"/>
    </location>
</feature>
<dbReference type="RefSeq" id="WP_379091429.1">
    <property type="nucleotide sequence ID" value="NZ_JBHTJO010000002.1"/>
</dbReference>
<feature type="compositionally biased region" description="Polar residues" evidence="7">
    <location>
        <begin position="433"/>
        <end position="442"/>
    </location>
</feature>
<keyword evidence="2 6" id="KW-0547">Nucleotide-binding</keyword>
<evidence type="ECO:0000256" key="7">
    <source>
        <dbReference type="SAM" id="MobiDB-lite"/>
    </source>
</evidence>
<dbReference type="Pfam" id="PF02463">
    <property type="entry name" value="SMC_N"/>
    <property type="match status" value="1"/>
</dbReference>
<keyword evidence="1 6" id="KW-0963">Cytoplasm</keyword>
<feature type="region of interest" description="Disordered" evidence="7">
    <location>
        <begin position="348"/>
        <end position="411"/>
    </location>
</feature>
<evidence type="ECO:0000313" key="9">
    <source>
        <dbReference type="EMBL" id="MFD0988393.1"/>
    </source>
</evidence>
<feature type="compositionally biased region" description="Basic and acidic residues" evidence="7">
    <location>
        <begin position="303"/>
        <end position="319"/>
    </location>
</feature>
<comment type="subunit">
    <text evidence="6">Homodimer.</text>
</comment>
<dbReference type="NCBIfam" id="TIGR02168">
    <property type="entry name" value="SMC_prok_B"/>
    <property type="match status" value="1"/>
</dbReference>
<dbReference type="PIRSF" id="PIRSF005719">
    <property type="entry name" value="SMC"/>
    <property type="match status" value="1"/>
</dbReference>
<feature type="binding site" evidence="6">
    <location>
        <begin position="32"/>
        <end position="39"/>
    </location>
    <ligand>
        <name>ATP</name>
        <dbReference type="ChEBI" id="CHEBI:30616"/>
    </ligand>
</feature>
<feature type="domain" description="RecF/RecN/SMC N-terminal" evidence="8">
    <location>
        <begin position="3"/>
        <end position="1134"/>
    </location>
</feature>
<feature type="region of interest" description="Disordered" evidence="7">
    <location>
        <begin position="428"/>
        <end position="485"/>
    </location>
</feature>
<dbReference type="PANTHER" id="PTHR43977">
    <property type="entry name" value="STRUCTURAL MAINTENANCE OF CHROMOSOMES PROTEIN 3"/>
    <property type="match status" value="1"/>
</dbReference>
<comment type="subcellular location">
    <subcellularLocation>
        <location evidence="6">Cytoplasm</location>
    </subcellularLocation>
</comment>
<reference evidence="10" key="1">
    <citation type="journal article" date="2019" name="Int. J. Syst. Evol. Microbiol.">
        <title>The Global Catalogue of Microorganisms (GCM) 10K type strain sequencing project: providing services to taxonomists for standard genome sequencing and annotation.</title>
        <authorList>
            <consortium name="The Broad Institute Genomics Platform"/>
            <consortium name="The Broad Institute Genome Sequencing Center for Infectious Disease"/>
            <person name="Wu L."/>
            <person name="Ma J."/>
        </authorList>
    </citation>
    <scope>NUCLEOTIDE SEQUENCE [LARGE SCALE GENOMIC DNA]</scope>
    <source>
        <strain evidence="10">CCUG 61697</strain>
    </source>
</reference>
<dbReference type="SUPFAM" id="SSF52540">
    <property type="entry name" value="P-loop containing nucleoside triphosphate hydrolases"/>
    <property type="match status" value="1"/>
</dbReference>
<accession>A0ABW3JDK0</accession>
<comment type="domain">
    <text evidence="6">Contains large globular domains required for ATP hydrolysis at each terminus and a third globular domain forming a flexible hinge near the middle of the molecule. These domains are separated by coiled-coil structures.</text>
</comment>
<feature type="compositionally biased region" description="Low complexity" evidence="7">
    <location>
        <begin position="366"/>
        <end position="388"/>
    </location>
</feature>
<feature type="coiled-coil region" evidence="6">
    <location>
        <begin position="170"/>
        <end position="218"/>
    </location>
</feature>
<feature type="region of interest" description="Disordered" evidence="7">
    <location>
        <begin position="303"/>
        <end position="334"/>
    </location>
</feature>
<evidence type="ECO:0000313" key="10">
    <source>
        <dbReference type="Proteomes" id="UP001597102"/>
    </source>
</evidence>
<name>A0ABW3JDK0_9HYPH</name>
<proteinExistence type="inferred from homology"/>
<evidence type="ECO:0000259" key="8">
    <source>
        <dbReference type="Pfam" id="PF02463"/>
    </source>
</evidence>
<keyword evidence="3 6" id="KW-0067">ATP-binding</keyword>
<comment type="caution">
    <text evidence="9">The sequence shown here is derived from an EMBL/GenBank/DDBJ whole genome shotgun (WGS) entry which is preliminary data.</text>
</comment>
<evidence type="ECO:0000256" key="2">
    <source>
        <dbReference type="ARBA" id="ARBA00022741"/>
    </source>
</evidence>
<organism evidence="9 10">
    <name type="scientific">Methyloligella solikamskensis</name>
    <dbReference type="NCBI Taxonomy" id="1177756"/>
    <lineage>
        <taxon>Bacteria</taxon>
        <taxon>Pseudomonadati</taxon>
        <taxon>Pseudomonadota</taxon>
        <taxon>Alphaproteobacteria</taxon>
        <taxon>Hyphomicrobiales</taxon>
        <taxon>Hyphomicrobiaceae</taxon>
        <taxon>Methyloligella</taxon>
    </lineage>
</organism>
<keyword evidence="10" id="KW-1185">Reference proteome</keyword>
<keyword evidence="5 6" id="KW-0238">DNA-binding</keyword>